<dbReference type="Proteomes" id="UP000189462">
    <property type="component" value="Unassembled WGS sequence"/>
</dbReference>
<dbReference type="CDD" id="cd10433">
    <property type="entry name" value="YccA_like"/>
    <property type="match status" value="1"/>
</dbReference>
<feature type="transmembrane region" description="Helical" evidence="7">
    <location>
        <begin position="135"/>
        <end position="156"/>
    </location>
</feature>
<keyword evidence="5 7" id="KW-1133">Transmembrane helix</keyword>
<evidence type="ECO:0000256" key="6">
    <source>
        <dbReference type="ARBA" id="ARBA00023136"/>
    </source>
</evidence>
<protein>
    <submittedName>
        <fullName evidence="8">BAX inhibitor protein</fullName>
    </submittedName>
</protein>
<comment type="similarity">
    <text evidence="2 7">Belongs to the BI1 family.</text>
</comment>
<keyword evidence="9" id="KW-1185">Reference proteome</keyword>
<keyword evidence="3" id="KW-1003">Cell membrane</keyword>
<dbReference type="AlphaFoldDB" id="A0A1V3NQ10"/>
<proteinExistence type="inferred from homology"/>
<keyword evidence="4 7" id="KW-0812">Transmembrane</keyword>
<comment type="subcellular location">
    <subcellularLocation>
        <location evidence="1">Cell membrane</location>
        <topology evidence="1">Multi-pass membrane protein</topology>
    </subcellularLocation>
</comment>
<organism evidence="8 9">
    <name type="scientific">Thioalkalivibrio denitrificans</name>
    <dbReference type="NCBI Taxonomy" id="108003"/>
    <lineage>
        <taxon>Bacteria</taxon>
        <taxon>Pseudomonadati</taxon>
        <taxon>Pseudomonadota</taxon>
        <taxon>Gammaproteobacteria</taxon>
        <taxon>Chromatiales</taxon>
        <taxon>Ectothiorhodospiraceae</taxon>
        <taxon>Thioalkalivibrio</taxon>
    </lineage>
</organism>
<evidence type="ECO:0000256" key="1">
    <source>
        <dbReference type="ARBA" id="ARBA00004651"/>
    </source>
</evidence>
<feature type="transmembrane region" description="Helical" evidence="7">
    <location>
        <begin position="162"/>
        <end position="180"/>
    </location>
</feature>
<feature type="transmembrane region" description="Helical" evidence="7">
    <location>
        <begin position="192"/>
        <end position="212"/>
    </location>
</feature>
<feature type="transmembrane region" description="Helical" evidence="7">
    <location>
        <begin position="51"/>
        <end position="70"/>
    </location>
</feature>
<dbReference type="InterPro" id="IPR006214">
    <property type="entry name" value="Bax_inhibitor_1-related"/>
</dbReference>
<evidence type="ECO:0000256" key="2">
    <source>
        <dbReference type="ARBA" id="ARBA00010350"/>
    </source>
</evidence>
<reference evidence="8 9" key="1">
    <citation type="submission" date="2017-02" db="EMBL/GenBank/DDBJ databases">
        <title>Genomic diversity within the haloalkaliphilic genus Thioalkalivibrio.</title>
        <authorList>
            <person name="Ahn A.-C."/>
            <person name="Meier-Kolthoff J."/>
            <person name="Overmars L."/>
            <person name="Richter M."/>
            <person name="Woyke T."/>
            <person name="Sorokin D.Y."/>
            <person name="Muyzer G."/>
        </authorList>
    </citation>
    <scope>NUCLEOTIDE SEQUENCE [LARGE SCALE GENOMIC DNA]</scope>
    <source>
        <strain evidence="8 9">ALJD</strain>
    </source>
</reference>
<evidence type="ECO:0000256" key="3">
    <source>
        <dbReference type="ARBA" id="ARBA00022475"/>
    </source>
</evidence>
<evidence type="ECO:0000256" key="7">
    <source>
        <dbReference type="RuleBase" id="RU004379"/>
    </source>
</evidence>
<dbReference type="RefSeq" id="WP_077277833.1">
    <property type="nucleotide sequence ID" value="NZ_MVBK01000021.1"/>
</dbReference>
<feature type="transmembrane region" description="Helical" evidence="7">
    <location>
        <begin position="107"/>
        <end position="128"/>
    </location>
</feature>
<evidence type="ECO:0000313" key="9">
    <source>
        <dbReference type="Proteomes" id="UP000189462"/>
    </source>
</evidence>
<comment type="caution">
    <text evidence="8">The sequence shown here is derived from an EMBL/GenBank/DDBJ whole genome shotgun (WGS) entry which is preliminary data.</text>
</comment>
<evidence type="ECO:0000313" key="8">
    <source>
        <dbReference type="EMBL" id="OOG27140.1"/>
    </source>
</evidence>
<evidence type="ECO:0000256" key="4">
    <source>
        <dbReference type="ARBA" id="ARBA00022692"/>
    </source>
</evidence>
<dbReference type="GO" id="GO:0005886">
    <property type="term" value="C:plasma membrane"/>
    <property type="evidence" value="ECO:0007669"/>
    <property type="project" value="UniProtKB-SubCell"/>
</dbReference>
<dbReference type="PANTHER" id="PTHR23291">
    <property type="entry name" value="BAX INHIBITOR-RELATED"/>
    <property type="match status" value="1"/>
</dbReference>
<feature type="transmembrane region" description="Helical" evidence="7">
    <location>
        <begin position="77"/>
        <end position="101"/>
    </location>
</feature>
<dbReference type="Pfam" id="PF01027">
    <property type="entry name" value="Bax1-I"/>
    <property type="match status" value="1"/>
</dbReference>
<gene>
    <name evidence="8" type="ORF">B1C78_03940</name>
</gene>
<feature type="transmembrane region" description="Helical" evidence="7">
    <location>
        <begin position="26"/>
        <end position="45"/>
    </location>
</feature>
<dbReference type="STRING" id="108003.B1C78_03940"/>
<name>A0A1V3NQ10_9GAMM</name>
<sequence>MQTERVSSARPQSVTLATNRVIRNTYMLLSMTLAFSAVMAFVAMVTGAQPISWIVMIGVFIGGPFVIYALRNSIWSLPLTFVFTGFMGYVLGPIVTFYLAQPNGSEIVMGALGTTAIMFVGLSAYALTTRKDFSFLGGFVFVGFLVVLAAIVANLFLGLPALSLTISAAAVLVVSAAILFDTSRMVHDGETNYVMMTVSLYANIYVLFLHLLNLFHAFTGDG</sequence>
<evidence type="ECO:0000256" key="5">
    <source>
        <dbReference type="ARBA" id="ARBA00022989"/>
    </source>
</evidence>
<dbReference type="PANTHER" id="PTHR23291:SF115">
    <property type="entry name" value="MODULATOR OF FTSH PROTEASE YCCA"/>
    <property type="match status" value="1"/>
</dbReference>
<keyword evidence="6 7" id="KW-0472">Membrane</keyword>
<accession>A0A1V3NQ10</accession>
<dbReference type="EMBL" id="MVBK01000021">
    <property type="protein sequence ID" value="OOG27140.1"/>
    <property type="molecule type" value="Genomic_DNA"/>
</dbReference>
<dbReference type="OrthoDB" id="9813298at2"/>